<reference evidence="2 3" key="1">
    <citation type="journal article" date="2018" name="PLoS ONE">
        <title>The draft genome of Kipferlia bialata reveals reductive genome evolution in fornicate parasites.</title>
        <authorList>
            <person name="Tanifuji G."/>
            <person name="Takabayashi S."/>
            <person name="Kume K."/>
            <person name="Takagi M."/>
            <person name="Nakayama T."/>
            <person name="Kamikawa R."/>
            <person name="Inagaki Y."/>
            <person name="Hashimoto T."/>
        </authorList>
    </citation>
    <scope>NUCLEOTIDE SEQUENCE [LARGE SCALE GENOMIC DNA]</scope>
    <source>
        <strain evidence="2">NY0173</strain>
    </source>
</reference>
<accession>A0A9K3D6G1</accession>
<feature type="compositionally biased region" description="Low complexity" evidence="1">
    <location>
        <begin position="50"/>
        <end position="63"/>
    </location>
</feature>
<feature type="compositionally biased region" description="Low complexity" evidence="1">
    <location>
        <begin position="31"/>
        <end position="40"/>
    </location>
</feature>
<gene>
    <name evidence="2" type="ORF">KIPB_011391</name>
</gene>
<organism evidence="2 3">
    <name type="scientific">Kipferlia bialata</name>
    <dbReference type="NCBI Taxonomy" id="797122"/>
    <lineage>
        <taxon>Eukaryota</taxon>
        <taxon>Metamonada</taxon>
        <taxon>Carpediemonas-like organisms</taxon>
        <taxon>Kipferlia</taxon>
    </lineage>
</organism>
<evidence type="ECO:0000313" key="3">
    <source>
        <dbReference type="Proteomes" id="UP000265618"/>
    </source>
</evidence>
<dbReference type="EMBL" id="BDIP01004613">
    <property type="protein sequence ID" value="GIQ89017.1"/>
    <property type="molecule type" value="Genomic_DNA"/>
</dbReference>
<keyword evidence="3" id="KW-1185">Reference proteome</keyword>
<name>A0A9K3D6G1_9EUKA</name>
<proteinExistence type="predicted"/>
<dbReference type="Proteomes" id="UP000265618">
    <property type="component" value="Unassembled WGS sequence"/>
</dbReference>
<feature type="region of interest" description="Disordered" evidence="1">
    <location>
        <begin position="1"/>
        <end position="77"/>
    </location>
</feature>
<protein>
    <submittedName>
        <fullName evidence="2">Uncharacterized protein</fullName>
    </submittedName>
</protein>
<evidence type="ECO:0000313" key="2">
    <source>
        <dbReference type="EMBL" id="GIQ89017.1"/>
    </source>
</evidence>
<comment type="caution">
    <text evidence="2">The sequence shown here is derived from an EMBL/GenBank/DDBJ whole genome shotgun (WGS) entry which is preliminary data.</text>
</comment>
<sequence>MPTDVLLSERPTAQTKMVSQEPPLMLCQRPTANRGKAATGAGAGAGAAAGGNTKKTGGSSTTGLPSNEVQISHETRDSSVALPGTIIDVATRSASAPRASKPKKAAFYGPSAYGSEHYLTNGVQVLREANKRIATAKSKRRERARSSYVYRNRKAVTELQQTVQARLESERQ</sequence>
<evidence type="ECO:0000256" key="1">
    <source>
        <dbReference type="SAM" id="MobiDB-lite"/>
    </source>
</evidence>
<dbReference type="AlphaFoldDB" id="A0A9K3D6G1"/>